<dbReference type="OrthoDB" id="2535105at2759"/>
<dbReference type="InterPro" id="IPR045339">
    <property type="entry name" value="DUF6534"/>
</dbReference>
<evidence type="ECO:0000259" key="2">
    <source>
        <dbReference type="Pfam" id="PF20152"/>
    </source>
</evidence>
<proteinExistence type="predicted"/>
<organism evidence="3 4">
    <name type="scientific">Mycena sanguinolenta</name>
    <dbReference type="NCBI Taxonomy" id="230812"/>
    <lineage>
        <taxon>Eukaryota</taxon>
        <taxon>Fungi</taxon>
        <taxon>Dikarya</taxon>
        <taxon>Basidiomycota</taxon>
        <taxon>Agaricomycotina</taxon>
        <taxon>Agaricomycetes</taxon>
        <taxon>Agaricomycetidae</taxon>
        <taxon>Agaricales</taxon>
        <taxon>Marasmiineae</taxon>
        <taxon>Mycenaceae</taxon>
        <taxon>Mycena</taxon>
    </lineage>
</organism>
<evidence type="ECO:0000313" key="4">
    <source>
        <dbReference type="Proteomes" id="UP000623467"/>
    </source>
</evidence>
<gene>
    <name evidence="3" type="ORF">MSAN_01651900</name>
</gene>
<accession>A0A8H6XYX6</accession>
<dbReference type="EMBL" id="JACAZH010000014">
    <property type="protein sequence ID" value="KAF7350898.1"/>
    <property type="molecule type" value="Genomic_DNA"/>
</dbReference>
<keyword evidence="1" id="KW-0812">Transmembrane</keyword>
<dbReference type="AlphaFoldDB" id="A0A8H6XYX6"/>
<reference evidence="3" key="1">
    <citation type="submission" date="2020-05" db="EMBL/GenBank/DDBJ databases">
        <title>Mycena genomes resolve the evolution of fungal bioluminescence.</title>
        <authorList>
            <person name="Tsai I.J."/>
        </authorList>
    </citation>
    <scope>NUCLEOTIDE SEQUENCE</scope>
    <source>
        <strain evidence="3">160909Yilan</strain>
    </source>
</reference>
<feature type="transmembrane region" description="Helical" evidence="1">
    <location>
        <begin position="158"/>
        <end position="183"/>
    </location>
</feature>
<feature type="domain" description="DUF6534" evidence="2">
    <location>
        <begin position="167"/>
        <end position="255"/>
    </location>
</feature>
<comment type="caution">
    <text evidence="3">The sequence shown here is derived from an EMBL/GenBank/DDBJ whole genome shotgun (WGS) entry which is preliminary data.</text>
</comment>
<name>A0A8H6XYX6_9AGAR</name>
<feature type="transmembrane region" description="Helical" evidence="1">
    <location>
        <begin position="12"/>
        <end position="36"/>
    </location>
</feature>
<keyword evidence="1" id="KW-0472">Membrane</keyword>
<keyword evidence="4" id="KW-1185">Reference proteome</keyword>
<dbReference type="PANTHER" id="PTHR40465:SF1">
    <property type="entry name" value="DUF6534 DOMAIN-CONTAINING PROTEIN"/>
    <property type="match status" value="1"/>
</dbReference>
<dbReference type="Proteomes" id="UP000623467">
    <property type="component" value="Unassembled WGS sequence"/>
</dbReference>
<evidence type="ECO:0000313" key="3">
    <source>
        <dbReference type="EMBL" id="KAF7350898.1"/>
    </source>
</evidence>
<evidence type="ECO:0000256" key="1">
    <source>
        <dbReference type="SAM" id="Phobius"/>
    </source>
</evidence>
<feature type="transmembrane region" description="Helical" evidence="1">
    <location>
        <begin position="126"/>
        <end position="146"/>
    </location>
</feature>
<feature type="transmembrane region" description="Helical" evidence="1">
    <location>
        <begin position="91"/>
        <end position="114"/>
    </location>
</feature>
<feature type="transmembrane region" description="Helical" evidence="1">
    <location>
        <begin position="48"/>
        <end position="71"/>
    </location>
</feature>
<protein>
    <recommendedName>
        <fullName evidence="2">DUF6534 domain-containing protein</fullName>
    </recommendedName>
</protein>
<sequence>MAPVVSIQTTLGAYQIGVLISYALLGITTTQAYIYYIRFPDDSFKLKALVAFVYLCEVVHAITLGDTLNVLTISDSASWSERALGPIPKSFPIATFLSGLIGGSVQGFFAYRVYALSKKLVIPMSCWVMCAMRVAMATLISANLLHATVVTFEGRWKWALTTLWAVSTVNDLTVTATLVAILVSQRDNAYKRTAALVDKLIMYTIETGMLTSMSSITALACLISMPANFIWIAIFATNARLISNSLLASLNSRASLRAMEQEVTMPLSFIHSTGTALHSNSAETTPKERQAIDSQRICCHCGQIPSNGV</sequence>
<dbReference type="Pfam" id="PF20152">
    <property type="entry name" value="DUF6534"/>
    <property type="match status" value="1"/>
</dbReference>
<dbReference type="PANTHER" id="PTHR40465">
    <property type="entry name" value="CHROMOSOME 1, WHOLE GENOME SHOTGUN SEQUENCE"/>
    <property type="match status" value="1"/>
</dbReference>
<keyword evidence="1" id="KW-1133">Transmembrane helix</keyword>